<dbReference type="InterPro" id="IPR029787">
    <property type="entry name" value="Nucleotide_cyclase"/>
</dbReference>
<feature type="transmembrane region" description="Helical" evidence="1">
    <location>
        <begin position="39"/>
        <end position="58"/>
    </location>
</feature>
<evidence type="ECO:0000313" key="3">
    <source>
        <dbReference type="EMBL" id="AIF98803.1"/>
    </source>
</evidence>
<proteinExistence type="predicted"/>
<keyword evidence="1" id="KW-1133">Transmembrane helix</keyword>
<dbReference type="PANTHER" id="PTHR45655:SF13">
    <property type="entry name" value="SOLUBLE GUANYLATE CYCLASE GCY-32-RELATED"/>
    <property type="match status" value="1"/>
</dbReference>
<dbReference type="RefSeq" id="WP_044056961.1">
    <property type="nucleotide sequence ID" value="NZ_CBCSKJ010000003.1"/>
</dbReference>
<sequence>MATHIHTIKLKPLLTTTSLLFCMGLCLQLPLLIRYAPHPLVWLNLLAHLLIALLAVLFSLNKQIPMARTCLLFGYYSYLVFATLLWSQDVYIQHFLLVGCLCCAYFFHSFEQRERMLWALLYAVSFCTLDLYLSHALEGWLLAVRRGNSITLTLTCVAVSIATYRHNAKQWWQLKTQYQHAKSLLIQSTPAIQVLFHSPTGDQNRQHFNFCCVLFADVKDYQQLVARHGELKVIDTLDRFYAALDSVSPTYDVFPLKTNGDEYMAICGIAGKVNETDELNTAATRQSQHIANMQNFAVYAQKRFQVICHQQQWPCYLRLGIATGAVTAGMPNRQHGTFDVWGKTVNLAAMLEQASEGNTVLLCPSSYSLLPRHLKPCFEHTQVASKIGVLNAYRRFIPQA</sequence>
<feature type="transmembrane region" description="Helical" evidence="1">
    <location>
        <begin position="117"/>
        <end position="135"/>
    </location>
</feature>
<name>A0A075NZ48_9ALTE</name>
<dbReference type="InterPro" id="IPR001054">
    <property type="entry name" value="A/G_cyclase"/>
</dbReference>
<organism evidence="3 4">
    <name type="scientific">Alteromonas australica</name>
    <dbReference type="NCBI Taxonomy" id="589873"/>
    <lineage>
        <taxon>Bacteria</taxon>
        <taxon>Pseudomonadati</taxon>
        <taxon>Pseudomonadota</taxon>
        <taxon>Gammaproteobacteria</taxon>
        <taxon>Alteromonadales</taxon>
        <taxon>Alteromonadaceae</taxon>
        <taxon>Alteromonas/Salinimonas group</taxon>
        <taxon>Alteromonas</taxon>
    </lineage>
</organism>
<dbReference type="GO" id="GO:0019934">
    <property type="term" value="P:cGMP-mediated signaling"/>
    <property type="evidence" value="ECO:0007669"/>
    <property type="project" value="TreeGrafter"/>
</dbReference>
<dbReference type="PANTHER" id="PTHR45655">
    <property type="entry name" value="GUANYLATE CYCLASE SOLUBLE SUBUNIT BETA-2"/>
    <property type="match status" value="1"/>
</dbReference>
<keyword evidence="1" id="KW-0472">Membrane</keyword>
<protein>
    <recommendedName>
        <fullName evidence="2">Guanylate cyclase domain-containing protein</fullName>
    </recommendedName>
</protein>
<keyword evidence="4" id="KW-1185">Reference proteome</keyword>
<reference evidence="3 4" key="1">
    <citation type="submission" date="2014-06" db="EMBL/GenBank/DDBJ databases">
        <title>Genomes of Alteromonas australica, a world apart.</title>
        <authorList>
            <person name="Gonzaga A."/>
            <person name="Lopez-Perez M."/>
            <person name="Rodriguez-Valera F."/>
        </authorList>
    </citation>
    <scope>NUCLEOTIDE SEQUENCE [LARGE SCALE GENOMIC DNA]</scope>
    <source>
        <strain evidence="3 4">H 17</strain>
    </source>
</reference>
<feature type="transmembrane region" description="Helical" evidence="1">
    <location>
        <begin position="70"/>
        <end position="86"/>
    </location>
</feature>
<dbReference type="GO" id="GO:0004016">
    <property type="term" value="F:adenylate cyclase activity"/>
    <property type="evidence" value="ECO:0007669"/>
    <property type="project" value="UniProtKB-ARBA"/>
</dbReference>
<dbReference type="AlphaFoldDB" id="A0A075NZ48"/>
<evidence type="ECO:0000256" key="1">
    <source>
        <dbReference type="SAM" id="Phobius"/>
    </source>
</evidence>
<dbReference type="KEGG" id="aal:EP13_09005"/>
<keyword evidence="1" id="KW-0812">Transmembrane</keyword>
<dbReference type="EMBL" id="CP008849">
    <property type="protein sequence ID" value="AIF98803.1"/>
    <property type="molecule type" value="Genomic_DNA"/>
</dbReference>
<dbReference type="CDD" id="cd07302">
    <property type="entry name" value="CHD"/>
    <property type="match status" value="1"/>
</dbReference>
<dbReference type="Proteomes" id="UP000056090">
    <property type="component" value="Chromosome"/>
</dbReference>
<dbReference type="GO" id="GO:0070482">
    <property type="term" value="P:response to oxygen levels"/>
    <property type="evidence" value="ECO:0007669"/>
    <property type="project" value="TreeGrafter"/>
</dbReference>
<dbReference type="PROSITE" id="PS50125">
    <property type="entry name" value="GUANYLATE_CYCLASE_2"/>
    <property type="match status" value="1"/>
</dbReference>
<evidence type="ECO:0000313" key="4">
    <source>
        <dbReference type="Proteomes" id="UP000056090"/>
    </source>
</evidence>
<dbReference type="GO" id="GO:0004383">
    <property type="term" value="F:guanylate cyclase activity"/>
    <property type="evidence" value="ECO:0007669"/>
    <property type="project" value="TreeGrafter"/>
</dbReference>
<dbReference type="SUPFAM" id="SSF55073">
    <property type="entry name" value="Nucleotide cyclase"/>
    <property type="match status" value="1"/>
</dbReference>
<feature type="transmembrane region" description="Helical" evidence="1">
    <location>
        <begin position="92"/>
        <end position="110"/>
    </location>
</feature>
<dbReference type="eggNOG" id="COG2114">
    <property type="taxonomic scope" value="Bacteria"/>
</dbReference>
<feature type="transmembrane region" description="Helical" evidence="1">
    <location>
        <begin position="12"/>
        <end position="33"/>
    </location>
</feature>
<dbReference type="Gene3D" id="3.30.70.1230">
    <property type="entry name" value="Nucleotide cyclase"/>
    <property type="match status" value="1"/>
</dbReference>
<dbReference type="GeneID" id="78255050"/>
<gene>
    <name evidence="3" type="ORF">EP13_09005</name>
</gene>
<dbReference type="GO" id="GO:0008074">
    <property type="term" value="C:guanylate cyclase complex, soluble"/>
    <property type="evidence" value="ECO:0007669"/>
    <property type="project" value="TreeGrafter"/>
</dbReference>
<evidence type="ECO:0000259" key="2">
    <source>
        <dbReference type="PROSITE" id="PS50125"/>
    </source>
</evidence>
<dbReference type="Pfam" id="PF00211">
    <property type="entry name" value="Guanylate_cyc"/>
    <property type="match status" value="1"/>
</dbReference>
<accession>A0A075NZ48</accession>
<feature type="domain" description="Guanylate cyclase" evidence="2">
    <location>
        <begin position="212"/>
        <end position="352"/>
    </location>
</feature>
<dbReference type="SMART" id="SM00044">
    <property type="entry name" value="CYCc"/>
    <property type="match status" value="1"/>
</dbReference>